<accession>A0ABV6XVR4</accession>
<reference evidence="2 3" key="1">
    <citation type="submission" date="2024-06" db="EMBL/GenBank/DDBJ databases">
        <authorList>
            <person name="Lee S.D."/>
        </authorList>
    </citation>
    <scope>NUCLEOTIDE SEQUENCE [LARGE SCALE GENOMIC DNA]</scope>
    <source>
        <strain evidence="2 3">N1-10</strain>
    </source>
</reference>
<dbReference type="Pfam" id="PF11575">
    <property type="entry name" value="FhuF_C"/>
    <property type="match status" value="1"/>
</dbReference>
<feature type="domain" description="Ferric siderophore reductase C-terminal" evidence="1">
    <location>
        <begin position="204"/>
        <end position="227"/>
    </location>
</feature>
<gene>
    <name evidence="2" type="ORF">ABUW04_29300</name>
</gene>
<dbReference type="RefSeq" id="WP_380567413.1">
    <property type="nucleotide sequence ID" value="NZ_JBEUKS010000012.1"/>
</dbReference>
<organism evidence="2 3">
    <name type="scientific">Streptacidiphilus jeojiensis</name>
    <dbReference type="NCBI Taxonomy" id="3229225"/>
    <lineage>
        <taxon>Bacteria</taxon>
        <taxon>Bacillati</taxon>
        <taxon>Actinomycetota</taxon>
        <taxon>Actinomycetes</taxon>
        <taxon>Kitasatosporales</taxon>
        <taxon>Streptomycetaceae</taxon>
        <taxon>Streptacidiphilus</taxon>
    </lineage>
</organism>
<keyword evidence="3" id="KW-1185">Reference proteome</keyword>
<evidence type="ECO:0000313" key="3">
    <source>
        <dbReference type="Proteomes" id="UP001592581"/>
    </source>
</evidence>
<dbReference type="InterPro" id="IPR024726">
    <property type="entry name" value="FhuF_C"/>
</dbReference>
<comment type="caution">
    <text evidence="2">The sequence shown here is derived from an EMBL/GenBank/DDBJ whole genome shotgun (WGS) entry which is preliminary data.</text>
</comment>
<dbReference type="Proteomes" id="UP001592581">
    <property type="component" value="Unassembled WGS sequence"/>
</dbReference>
<proteinExistence type="predicted"/>
<sequence length="229" mass="23695">MDQLAALGPFFALDTHHRDEPARPPWQELRTLVEDPAVLRERVDGVRGHLAAAGGQAVAVVELRVAASVTQLGLTARLVSPTLGVAVLSGRWPRPALDLARWQPVPGGAFPLSFDAAAFEPGTPDDLLAGPVRELVLATAGLSVSPKVLWGNVASAVNGAATVLAGARPELAAEARAAAALLLAHPLLRDTVAPVPPGTGRFRRRSCCLIYRAAPGGAGALCGDCVLSR</sequence>
<evidence type="ECO:0000313" key="2">
    <source>
        <dbReference type="EMBL" id="MFC1442358.1"/>
    </source>
</evidence>
<dbReference type="EMBL" id="JBEUKS010000012">
    <property type="protein sequence ID" value="MFC1442358.1"/>
    <property type="molecule type" value="Genomic_DNA"/>
</dbReference>
<name>A0ABV6XVR4_9ACTN</name>
<protein>
    <submittedName>
        <fullName evidence="2">(2Fe-2S)-binding protein</fullName>
    </submittedName>
</protein>
<evidence type="ECO:0000259" key="1">
    <source>
        <dbReference type="Pfam" id="PF11575"/>
    </source>
</evidence>